<keyword evidence="1" id="KW-0812">Transmembrane</keyword>
<feature type="transmembrane region" description="Helical" evidence="1">
    <location>
        <begin position="52"/>
        <end position="82"/>
    </location>
</feature>
<feature type="transmembrane region" description="Helical" evidence="1">
    <location>
        <begin position="88"/>
        <end position="106"/>
    </location>
</feature>
<reference evidence="2" key="3">
    <citation type="submission" date="2022-01" db="EMBL/GenBank/DDBJ databases">
        <title>Collection of gut derived symbiotic bacterial strains cultured from healthy donors.</title>
        <authorList>
            <person name="Lin H."/>
            <person name="Kohout C."/>
            <person name="Waligurski E."/>
            <person name="Pamer E.G."/>
        </authorList>
    </citation>
    <scope>NUCLEOTIDE SEQUENCE</scope>
    <source>
        <strain evidence="2">DFI.6.55</strain>
    </source>
</reference>
<reference evidence="3 4" key="1">
    <citation type="journal article" date="2020" name="Cell Host Microbe">
        <title>Functional and Genomic Variation between Human-Derived Isolates of Lachnospiraceae Reveals Inter- and Intra-Species Diversity.</title>
        <authorList>
            <person name="Sorbara M.T."/>
            <person name="Littmann E.R."/>
            <person name="Fontana E."/>
            <person name="Moody T.U."/>
            <person name="Kohout C.E."/>
            <person name="Gjonbalaj M."/>
            <person name="Eaton V."/>
            <person name="Seok R."/>
            <person name="Leiner I.M."/>
            <person name="Pamer E.G."/>
        </authorList>
    </citation>
    <scope>NUCLEOTIDE SEQUENCE [LARGE SCALE GENOMIC DNA]</scope>
    <source>
        <strain evidence="3 4">MSK.1.17</strain>
    </source>
</reference>
<keyword evidence="1" id="KW-0472">Membrane</keyword>
<feature type="transmembrane region" description="Helical" evidence="1">
    <location>
        <begin position="185"/>
        <end position="207"/>
    </location>
</feature>
<comment type="caution">
    <text evidence="2">The sequence shown here is derived from an EMBL/GenBank/DDBJ whole genome shotgun (WGS) entry which is preliminary data.</text>
</comment>
<evidence type="ECO:0000256" key="1">
    <source>
        <dbReference type="SAM" id="Phobius"/>
    </source>
</evidence>
<dbReference type="AlphaFoldDB" id="A0AAW5C5C6"/>
<feature type="transmembrane region" description="Helical" evidence="1">
    <location>
        <begin position="214"/>
        <end position="234"/>
    </location>
</feature>
<evidence type="ECO:0000313" key="3">
    <source>
        <dbReference type="EMBL" id="NSJ50128.1"/>
    </source>
</evidence>
<dbReference type="Proteomes" id="UP001299608">
    <property type="component" value="Unassembled WGS sequence"/>
</dbReference>
<dbReference type="Proteomes" id="UP000669239">
    <property type="component" value="Unassembled WGS sequence"/>
</dbReference>
<dbReference type="RefSeq" id="WP_117562829.1">
    <property type="nucleotide sequence ID" value="NZ_BAABZL010000001.1"/>
</dbReference>
<reference evidence="3" key="2">
    <citation type="submission" date="2020-02" db="EMBL/GenBank/DDBJ databases">
        <authorList>
            <person name="Littmann E."/>
            <person name="Sorbara M."/>
        </authorList>
    </citation>
    <scope>NUCLEOTIDE SEQUENCE</scope>
    <source>
        <strain evidence="3">MSK.1.17</strain>
    </source>
</reference>
<keyword evidence="4" id="KW-1185">Reference proteome</keyword>
<dbReference type="EMBL" id="JAAITT010000022">
    <property type="protein sequence ID" value="NSJ50128.1"/>
    <property type="molecule type" value="Genomic_DNA"/>
</dbReference>
<sequence>MTSLLLWKEQLKQFYNKYSYGVQPVIRFLFALCTFLSLNANIGYMNKLKNPLVIILVCLVSSLLPYGAIVFLAACLLVAHVYAVSLEMALITLVLILTVAILYYGFKPGDSYLIVLTPLAFLFKIPYAIPLLVGLGGSLASVIPVGCGVFLYYLVMYVKQNAGILTNEGSVDIVQKYSQILKSVIFNQTMMVMIATCAVGIIIVYLIRRLSMDYSWIIAIIAGSVAELLVIFIGDFVFGVSVAVGQLILGILLSTLIAVVYNFFIITVDYTRTEYVQFEDDDYYYYVKAVPKMNVSTPDVKVQKISSRKRSTRERNVY</sequence>
<proteinExistence type="predicted"/>
<keyword evidence="1" id="KW-1133">Transmembrane helix</keyword>
<organism evidence="2 5">
    <name type="scientific">Enterocloster aldenensis</name>
    <dbReference type="NCBI Taxonomy" id="358742"/>
    <lineage>
        <taxon>Bacteria</taxon>
        <taxon>Bacillati</taxon>
        <taxon>Bacillota</taxon>
        <taxon>Clostridia</taxon>
        <taxon>Lachnospirales</taxon>
        <taxon>Lachnospiraceae</taxon>
        <taxon>Enterocloster</taxon>
    </lineage>
</organism>
<feature type="transmembrane region" description="Helical" evidence="1">
    <location>
        <begin position="20"/>
        <end position="40"/>
    </location>
</feature>
<protein>
    <submittedName>
        <fullName evidence="2">ABC transporter permease</fullName>
    </submittedName>
</protein>
<evidence type="ECO:0000313" key="5">
    <source>
        <dbReference type="Proteomes" id="UP001299608"/>
    </source>
</evidence>
<evidence type="ECO:0000313" key="4">
    <source>
        <dbReference type="Proteomes" id="UP000669239"/>
    </source>
</evidence>
<accession>A0AAW5C5C6</accession>
<feature type="transmembrane region" description="Helical" evidence="1">
    <location>
        <begin position="127"/>
        <end position="155"/>
    </location>
</feature>
<dbReference type="GeneID" id="97206119"/>
<dbReference type="EMBL" id="JAKNGE010000027">
    <property type="protein sequence ID" value="MCG4747706.1"/>
    <property type="molecule type" value="Genomic_DNA"/>
</dbReference>
<feature type="transmembrane region" description="Helical" evidence="1">
    <location>
        <begin position="240"/>
        <end position="264"/>
    </location>
</feature>
<gene>
    <name evidence="3" type="ORF">G5B36_15665</name>
    <name evidence="2" type="ORF">L0N08_19940</name>
</gene>
<name>A0AAW5C5C6_9FIRM</name>
<evidence type="ECO:0000313" key="2">
    <source>
        <dbReference type="EMBL" id="MCG4747706.1"/>
    </source>
</evidence>